<dbReference type="FunCoup" id="A0A540VB24">
    <property type="interactions" value="150"/>
</dbReference>
<dbReference type="OrthoDB" id="9777147at2"/>
<reference evidence="12 13" key="1">
    <citation type="submission" date="2019-06" db="EMBL/GenBank/DDBJ databases">
        <title>Genome sequence of Litorilinea aerophila BAA-2444.</title>
        <authorList>
            <person name="Maclea K.S."/>
            <person name="Maurais E.G."/>
            <person name="Iannazzi L.C."/>
        </authorList>
    </citation>
    <scope>NUCLEOTIDE SEQUENCE [LARGE SCALE GENOMIC DNA]</scope>
    <source>
        <strain evidence="12 13">ATCC BAA-2444</strain>
    </source>
</reference>
<dbReference type="Gene3D" id="1.20.120.1760">
    <property type="match status" value="1"/>
</dbReference>
<evidence type="ECO:0000256" key="4">
    <source>
        <dbReference type="ARBA" id="ARBA00022679"/>
    </source>
</evidence>
<dbReference type="EC" id="2.7.8.8" evidence="12"/>
<comment type="similarity">
    <text evidence="2">Belongs to the CDP-alcohol phosphatidyltransferase class-I family.</text>
</comment>
<gene>
    <name evidence="12" type="primary">pssA</name>
    <name evidence="12" type="ORF">FKZ61_19040</name>
</gene>
<feature type="transmembrane region" description="Helical" evidence="11">
    <location>
        <begin position="134"/>
        <end position="154"/>
    </location>
</feature>
<keyword evidence="13" id="KW-1185">Reference proteome</keyword>
<dbReference type="GO" id="GO:0008654">
    <property type="term" value="P:phospholipid biosynthetic process"/>
    <property type="evidence" value="ECO:0007669"/>
    <property type="project" value="UniProtKB-KW"/>
</dbReference>
<evidence type="ECO:0000256" key="2">
    <source>
        <dbReference type="ARBA" id="ARBA00010441"/>
    </source>
</evidence>
<keyword evidence="5 11" id="KW-0812">Transmembrane</keyword>
<dbReference type="InParanoid" id="A0A540VB24"/>
<dbReference type="GO" id="GO:0016020">
    <property type="term" value="C:membrane"/>
    <property type="evidence" value="ECO:0007669"/>
    <property type="project" value="UniProtKB-SubCell"/>
</dbReference>
<keyword evidence="8 11" id="KW-0472">Membrane</keyword>
<proteinExistence type="inferred from homology"/>
<keyword evidence="3" id="KW-0444">Lipid biosynthesis</keyword>
<evidence type="ECO:0000256" key="9">
    <source>
        <dbReference type="ARBA" id="ARBA00023209"/>
    </source>
</evidence>
<dbReference type="InterPro" id="IPR000462">
    <property type="entry name" value="CDP-OH_P_trans"/>
</dbReference>
<evidence type="ECO:0000313" key="12">
    <source>
        <dbReference type="EMBL" id="TQE93951.1"/>
    </source>
</evidence>
<dbReference type="RefSeq" id="WP_141611750.1">
    <property type="nucleotide sequence ID" value="NZ_VIGC02000030.1"/>
</dbReference>
<dbReference type="InterPro" id="IPR004533">
    <property type="entry name" value="CDP-diaglyc--ser_O-PTrfase"/>
</dbReference>
<dbReference type="AlphaFoldDB" id="A0A540VB24"/>
<feature type="transmembrane region" description="Helical" evidence="11">
    <location>
        <begin position="41"/>
        <end position="57"/>
    </location>
</feature>
<dbReference type="Proteomes" id="UP000317371">
    <property type="component" value="Unassembled WGS sequence"/>
</dbReference>
<keyword evidence="4 12" id="KW-0808">Transferase</keyword>
<feature type="transmembrane region" description="Helical" evidence="11">
    <location>
        <begin position="12"/>
        <end position="35"/>
    </location>
</feature>
<dbReference type="Pfam" id="PF01066">
    <property type="entry name" value="CDP-OH_P_transf"/>
    <property type="match status" value="1"/>
</dbReference>
<feature type="transmembrane region" description="Helical" evidence="11">
    <location>
        <begin position="211"/>
        <end position="229"/>
    </location>
</feature>
<dbReference type="GO" id="GO:0003882">
    <property type="term" value="F:CDP-diacylglycerol-serine O-phosphatidyltransferase activity"/>
    <property type="evidence" value="ECO:0007669"/>
    <property type="project" value="UniProtKB-EC"/>
</dbReference>
<evidence type="ECO:0000256" key="3">
    <source>
        <dbReference type="ARBA" id="ARBA00022516"/>
    </source>
</evidence>
<feature type="transmembrane region" description="Helical" evidence="11">
    <location>
        <begin position="186"/>
        <end position="205"/>
    </location>
</feature>
<name>A0A540VB24_9CHLR</name>
<keyword evidence="6 11" id="KW-1133">Transmembrane helix</keyword>
<evidence type="ECO:0000256" key="8">
    <source>
        <dbReference type="ARBA" id="ARBA00023136"/>
    </source>
</evidence>
<evidence type="ECO:0000256" key="7">
    <source>
        <dbReference type="ARBA" id="ARBA00023098"/>
    </source>
</evidence>
<dbReference type="EMBL" id="VIGC01000030">
    <property type="protein sequence ID" value="TQE93951.1"/>
    <property type="molecule type" value="Genomic_DNA"/>
</dbReference>
<comment type="subcellular location">
    <subcellularLocation>
        <location evidence="1">Membrane</location>
        <topology evidence="1">Multi-pass membrane protein</topology>
    </subcellularLocation>
</comment>
<evidence type="ECO:0000256" key="11">
    <source>
        <dbReference type="SAM" id="Phobius"/>
    </source>
</evidence>
<evidence type="ECO:0000256" key="10">
    <source>
        <dbReference type="ARBA" id="ARBA00023264"/>
    </source>
</evidence>
<comment type="caution">
    <text evidence="12">The sequence shown here is derived from an EMBL/GenBank/DDBJ whole genome shotgun (WGS) entry which is preliminary data.</text>
</comment>
<keyword evidence="7" id="KW-0443">Lipid metabolism</keyword>
<dbReference type="InterPro" id="IPR043130">
    <property type="entry name" value="CDP-OH_PTrfase_TM_dom"/>
</dbReference>
<organism evidence="12 13">
    <name type="scientific">Litorilinea aerophila</name>
    <dbReference type="NCBI Taxonomy" id="1204385"/>
    <lineage>
        <taxon>Bacteria</taxon>
        <taxon>Bacillati</taxon>
        <taxon>Chloroflexota</taxon>
        <taxon>Caldilineae</taxon>
        <taxon>Caldilineales</taxon>
        <taxon>Caldilineaceae</taxon>
        <taxon>Litorilinea</taxon>
    </lineage>
</organism>
<dbReference type="NCBIfam" id="TIGR00473">
    <property type="entry name" value="pssA"/>
    <property type="match status" value="1"/>
</dbReference>
<sequence length="244" mass="26698">MTDQEKLSSPHPLHLLLPSTATLGSLFLGIAAITVLADQRFVLGALFILAGSVLDAVDGQLAHRLNATTDIGKQLDSLADMVTFGVAPTILIYYLMLGVGVHPTTAIFASVIFALAGACRLARYNTQPTCRSAFFTGMPIPVASMLLIAGSFWQHWTLNLWWTVVVAVVSFLMVSPFPYPKLKHVATAPIPWLAVPLLAAIWAWIWGGWQVVPFTLLSLYAVMGPLYGLQQRAERRRQQMGRAR</sequence>
<evidence type="ECO:0000313" key="13">
    <source>
        <dbReference type="Proteomes" id="UP000317371"/>
    </source>
</evidence>
<accession>A0A540VB24</accession>
<feature type="transmembrane region" description="Helical" evidence="11">
    <location>
        <begin position="160"/>
        <end position="179"/>
    </location>
</feature>
<evidence type="ECO:0000256" key="1">
    <source>
        <dbReference type="ARBA" id="ARBA00004141"/>
    </source>
</evidence>
<keyword evidence="9" id="KW-0594">Phospholipid biosynthesis</keyword>
<keyword evidence="10" id="KW-1208">Phospholipid metabolism</keyword>
<protein>
    <submittedName>
        <fullName evidence="12">CDP-diacylglycerol--serine O-phosphatidyltransferase</fullName>
        <ecNumber evidence="12">2.7.8.8</ecNumber>
    </submittedName>
</protein>
<evidence type="ECO:0000256" key="5">
    <source>
        <dbReference type="ARBA" id="ARBA00022692"/>
    </source>
</evidence>
<evidence type="ECO:0000256" key="6">
    <source>
        <dbReference type="ARBA" id="ARBA00022989"/>
    </source>
</evidence>